<comment type="subcellular location">
    <subcellularLocation>
        <location evidence="2">Cytoplasm</location>
    </subcellularLocation>
</comment>
<dbReference type="Gene3D" id="1.10.10.10">
    <property type="entry name" value="Winged helix-like DNA-binding domain superfamily/Winged helix DNA-binding domain"/>
    <property type="match status" value="1"/>
</dbReference>
<keyword evidence="10" id="KW-0067">ATP-binding</keyword>
<reference evidence="15" key="1">
    <citation type="journal article" date="2025" name="Foods">
        <title>Unveiling the Microbial Signatures of Arabica Coffee Cherries: Insights into Ripeness Specific Diversity, Functional Traits, and Implications for Quality and Safety.</title>
        <authorList>
            <consortium name="RefSeq"/>
            <person name="Tenea G.N."/>
            <person name="Cifuentes V."/>
            <person name="Reyes P."/>
            <person name="Cevallos-Vallejos M."/>
        </authorList>
    </citation>
    <scope>NUCLEOTIDE SEQUENCE [LARGE SCALE GENOMIC DNA]</scope>
</reference>
<dbReference type="PRINTS" id="PR00364">
    <property type="entry name" value="DISEASERSIST"/>
</dbReference>
<dbReference type="Gene3D" id="3.40.50.300">
    <property type="entry name" value="P-loop containing nucleotide triphosphate hydrolases"/>
    <property type="match status" value="1"/>
</dbReference>
<feature type="domain" description="Late blight resistance protein R1A-like N-terminal" evidence="12">
    <location>
        <begin position="128"/>
        <end position="388"/>
    </location>
</feature>
<proteinExistence type="inferred from homology"/>
<keyword evidence="7" id="KW-0677">Repeat</keyword>
<evidence type="ECO:0000256" key="10">
    <source>
        <dbReference type="ARBA" id="ARBA00022840"/>
    </source>
</evidence>
<keyword evidence="4" id="KW-0963">Cytoplasm</keyword>
<evidence type="ECO:0000256" key="4">
    <source>
        <dbReference type="ARBA" id="ARBA00022490"/>
    </source>
</evidence>
<dbReference type="InterPro" id="IPR055414">
    <property type="entry name" value="LRR_R13L4/SHOC2-like"/>
</dbReference>
<dbReference type="PANTHER" id="PTHR23155">
    <property type="entry name" value="DISEASE RESISTANCE PROTEIN RP"/>
    <property type="match status" value="1"/>
</dbReference>
<keyword evidence="15" id="KW-1185">Reference proteome</keyword>
<dbReference type="Pfam" id="PF12061">
    <property type="entry name" value="NB-LRR"/>
    <property type="match status" value="1"/>
</dbReference>
<dbReference type="PANTHER" id="PTHR23155:SF1152">
    <property type="entry name" value="AAA+ ATPASE DOMAIN-CONTAINING PROTEIN"/>
    <property type="match status" value="1"/>
</dbReference>
<dbReference type="GO" id="GO:0051607">
    <property type="term" value="P:defense response to virus"/>
    <property type="evidence" value="ECO:0007669"/>
    <property type="project" value="UniProtKB-ARBA"/>
</dbReference>
<evidence type="ECO:0000313" key="16">
    <source>
        <dbReference type="RefSeq" id="XP_027069661.2"/>
    </source>
</evidence>
<dbReference type="GO" id="GO:0043531">
    <property type="term" value="F:ADP binding"/>
    <property type="evidence" value="ECO:0007669"/>
    <property type="project" value="InterPro"/>
</dbReference>
<dbReference type="InterPro" id="IPR032675">
    <property type="entry name" value="LRR_dom_sf"/>
</dbReference>
<accession>A0A6P6SVC8</accession>
<evidence type="ECO:0000256" key="7">
    <source>
        <dbReference type="ARBA" id="ARBA00022737"/>
    </source>
</evidence>
<dbReference type="GO" id="GO:0009626">
    <property type="term" value="P:plant-type hypersensitive response"/>
    <property type="evidence" value="ECO:0007669"/>
    <property type="project" value="UniProtKB-KW"/>
</dbReference>
<comment type="similarity">
    <text evidence="3">Belongs to the disease resistance NB-LRR family.</text>
</comment>
<dbReference type="InterPro" id="IPR027417">
    <property type="entry name" value="P-loop_NTPase"/>
</dbReference>
<organism evidence="15 16">
    <name type="scientific">Coffea arabica</name>
    <name type="common">Arabian coffee</name>
    <dbReference type="NCBI Taxonomy" id="13443"/>
    <lineage>
        <taxon>Eukaryota</taxon>
        <taxon>Viridiplantae</taxon>
        <taxon>Streptophyta</taxon>
        <taxon>Embryophyta</taxon>
        <taxon>Tracheophyta</taxon>
        <taxon>Spermatophyta</taxon>
        <taxon>Magnoliopsida</taxon>
        <taxon>eudicotyledons</taxon>
        <taxon>Gunneridae</taxon>
        <taxon>Pentapetalae</taxon>
        <taxon>asterids</taxon>
        <taxon>lamiids</taxon>
        <taxon>Gentianales</taxon>
        <taxon>Rubiaceae</taxon>
        <taxon>Ixoroideae</taxon>
        <taxon>Gardenieae complex</taxon>
        <taxon>Bertiereae - Coffeeae clade</taxon>
        <taxon>Coffeeae</taxon>
        <taxon>Coffea</taxon>
    </lineage>
</organism>
<feature type="domain" description="NB-ARC" evidence="11">
    <location>
        <begin position="558"/>
        <end position="723"/>
    </location>
</feature>
<feature type="domain" description="Disease resistance R13L4/SHOC-2-like LRR" evidence="14">
    <location>
        <begin position="947"/>
        <end position="1134"/>
    </location>
</feature>
<evidence type="ECO:0000256" key="3">
    <source>
        <dbReference type="ARBA" id="ARBA00008894"/>
    </source>
</evidence>
<name>A0A6P6SVC8_COFAR</name>
<evidence type="ECO:0000313" key="15">
    <source>
        <dbReference type="Proteomes" id="UP001652660"/>
    </source>
</evidence>
<evidence type="ECO:0000256" key="6">
    <source>
        <dbReference type="ARBA" id="ARBA00022667"/>
    </source>
</evidence>
<dbReference type="RefSeq" id="XP_027069661.2">
    <property type="nucleotide sequence ID" value="XM_027213860.2"/>
</dbReference>
<dbReference type="SUPFAM" id="SSF52540">
    <property type="entry name" value="P-loop containing nucleoside triphosphate hydrolases"/>
    <property type="match status" value="1"/>
</dbReference>
<dbReference type="InterPro" id="IPR002182">
    <property type="entry name" value="NB-ARC"/>
</dbReference>
<gene>
    <name evidence="16" type="primary">LOC113694937</name>
</gene>
<dbReference type="GO" id="GO:0005524">
    <property type="term" value="F:ATP binding"/>
    <property type="evidence" value="ECO:0007669"/>
    <property type="project" value="UniProtKB-KW"/>
</dbReference>
<dbReference type="Pfam" id="PF00931">
    <property type="entry name" value="NB-ARC"/>
    <property type="match status" value="1"/>
</dbReference>
<sequence>MAFSPTCVDSILLNLEIFFAKMDVQELLDNNAEIDAFEQLLEIEDNLEVLKLELRLVRTFFICARILWSNPEPAEKIIDRLVRLGSFLFSHQDSVKKNAMESHSLSLRLEEDAFSLLSDAFKLVQDCQNNIYSFKQDFEKFYITLLGCLSQSSSAALRDHELMEFMDSLLENLVNILLQDDCYGDVQLLIHALQEKIKFLKSFIVFAIYRGVEERQLADVLAHSQVVAVNAAYLSCLCWFDKDEEEVHDKVKLKISDLLEGIKPIDPRAHEIYIQVLTAPGLSGSPPTLNLVTISSVLGDFVDSLLGNIWDLLHCGRSFMVSMKILYEGLRFLRTILKNQQVKFDELDEQMIDLIVVVVNEAGIIICSLFPNHIAKGMDLAVTEFLEKIKLVKADLAPIYPRTSIFSFPSTRELDFIDLLLENLKGLANNIVYSVSLTKDRVQEVEEDLEFLKSRFENVAKYYNQHEKPQVLWSSIMEVTIRAEFVIHSLRGGDLSDSCCIPFNTIAEDIKLIKAEVLEIDDQEQGFISKKAVKISSSVPSESGISKTNEVMVPLSDQIEIVTTLLVRGSKKLEIVSILGMPGLGKTTLAKKLYNDPSVRCHFHTFAWSTVSQVYNGKNLLLEILVCIVPTKMKEVDLVEELYKRLKRNRYLIILDDLWDGEAWTLMEKSFPDDANGSRILLTSRNHKVALNVGPTNKLHHLRSLTDEESWELLRKKVFHNEECPPALHELGVQIAKNCKGLPLIVIIIAGILATREPDGWEEVAQRLSSYTVLGTEECRDILELSYRNLPDYLQRCLLYFGAFKEDQEIPIWRLKYLWIAEGFVQETEMKSLEDVAEEYMIDLIDRSLVMVAKRRSLGKIKTCHIHDLLHEFCVLKAKEENFLRFLHGNDDSCIYNVSSNIHRLGIYSKLELFERSILFCPRLRCLLLSADGCRYPFQQPNISFVFHIFKLLRVLDLGQFNVGDCFPSEVELLVELRFLAIKGTMRSIPSSIANLSNLETFLLDSNDAALPDTILNMNKLRHLHTIAQHTRFSFEKVNLDSSSILHSLDTLSTAWISYGQGIEKIVRKFPNIRELKCELDYEELAASTENRGSIVDLSFLNRLESLNIIHDDYATICKIEYHFPLNLKKLTLSYFPCGTVSTLGKLPNLEVLNLSYGPHDWKIWEMKEGEFPKLKTLRMGALCTLRWIGCDDSLPL</sequence>
<dbReference type="InterPro" id="IPR036388">
    <property type="entry name" value="WH-like_DNA-bd_sf"/>
</dbReference>
<dbReference type="SUPFAM" id="SSF52058">
    <property type="entry name" value="L domain-like"/>
    <property type="match status" value="1"/>
</dbReference>
<evidence type="ECO:0000259" key="13">
    <source>
        <dbReference type="Pfam" id="PF23559"/>
    </source>
</evidence>
<dbReference type="InterPro" id="IPR058922">
    <property type="entry name" value="WHD_DRP"/>
</dbReference>
<dbReference type="GeneID" id="113694937"/>
<keyword evidence="8" id="KW-0547">Nucleotide-binding</keyword>
<keyword evidence="9" id="KW-0611">Plant defense</keyword>
<evidence type="ECO:0000256" key="1">
    <source>
        <dbReference type="ARBA" id="ARBA00002074"/>
    </source>
</evidence>
<evidence type="ECO:0000259" key="12">
    <source>
        <dbReference type="Pfam" id="PF12061"/>
    </source>
</evidence>
<dbReference type="InterPro" id="IPR042197">
    <property type="entry name" value="Apaf_helical"/>
</dbReference>
<evidence type="ECO:0000256" key="8">
    <source>
        <dbReference type="ARBA" id="ARBA00022741"/>
    </source>
</evidence>
<dbReference type="Pfam" id="PF23559">
    <property type="entry name" value="WHD_DRP"/>
    <property type="match status" value="1"/>
</dbReference>
<evidence type="ECO:0000256" key="2">
    <source>
        <dbReference type="ARBA" id="ARBA00004496"/>
    </source>
</evidence>
<feature type="domain" description="Disease resistance protein winged helix" evidence="13">
    <location>
        <begin position="804"/>
        <end position="873"/>
    </location>
</feature>
<dbReference type="InterPro" id="IPR044974">
    <property type="entry name" value="Disease_R_plants"/>
</dbReference>
<dbReference type="InterPro" id="IPR021929">
    <property type="entry name" value="R1A-like_N"/>
</dbReference>
<reference evidence="16" key="2">
    <citation type="submission" date="2025-08" db="UniProtKB">
        <authorList>
            <consortium name="RefSeq"/>
        </authorList>
    </citation>
    <scope>IDENTIFICATION</scope>
    <source>
        <tissue evidence="16">Leaves</tissue>
    </source>
</reference>
<dbReference type="Gene3D" id="3.80.10.10">
    <property type="entry name" value="Ribonuclease Inhibitor"/>
    <property type="match status" value="1"/>
</dbReference>
<keyword evidence="5" id="KW-0433">Leucine-rich repeat</keyword>
<dbReference type="Gene3D" id="1.10.8.430">
    <property type="entry name" value="Helical domain of apoptotic protease-activating factors"/>
    <property type="match status" value="1"/>
</dbReference>
<keyword evidence="6" id="KW-0381">Hypersensitive response</keyword>
<evidence type="ECO:0000256" key="5">
    <source>
        <dbReference type="ARBA" id="ARBA00022614"/>
    </source>
</evidence>
<dbReference type="Proteomes" id="UP001652660">
    <property type="component" value="Chromosome 1e"/>
</dbReference>
<evidence type="ECO:0000259" key="14">
    <source>
        <dbReference type="Pfam" id="PF23598"/>
    </source>
</evidence>
<dbReference type="GO" id="GO:0005737">
    <property type="term" value="C:cytoplasm"/>
    <property type="evidence" value="ECO:0007669"/>
    <property type="project" value="UniProtKB-SubCell"/>
</dbReference>
<protein>
    <submittedName>
        <fullName evidence="16">Late blight resistance protein homolog R1A-3</fullName>
    </submittedName>
</protein>
<dbReference type="Pfam" id="PF23598">
    <property type="entry name" value="LRR_14"/>
    <property type="match status" value="1"/>
</dbReference>
<comment type="function">
    <text evidence="1">Confers resistance to late blight (Phytophthora infestans) races carrying the avirulence gene Avr1. Resistance proteins guard the plant against pathogens that contain an appropriate avirulence protein via an indirect interaction with this avirulence protein. That triggers a defense system including the hypersensitive response, which restricts the pathogen growth.</text>
</comment>
<evidence type="ECO:0000256" key="9">
    <source>
        <dbReference type="ARBA" id="ARBA00022821"/>
    </source>
</evidence>
<dbReference type="AlphaFoldDB" id="A0A6P6SVC8"/>
<evidence type="ECO:0000259" key="11">
    <source>
        <dbReference type="Pfam" id="PF00931"/>
    </source>
</evidence>